<evidence type="ECO:0000313" key="1">
    <source>
        <dbReference type="EMBL" id="MBA0743917.1"/>
    </source>
</evidence>
<accession>A0A7J9C689</accession>
<dbReference type="AlphaFoldDB" id="A0A7J9C689"/>
<keyword evidence="2" id="KW-1185">Reference proteome</keyword>
<sequence length="26" mass="2874">MVVDIWPFPKSFSAAMGFEGLGIMKD</sequence>
<dbReference type="Proteomes" id="UP000593579">
    <property type="component" value="Unassembled WGS sequence"/>
</dbReference>
<name>A0A7J9C689_GOSGO</name>
<protein>
    <submittedName>
        <fullName evidence="1">Uncharacterized protein</fullName>
    </submittedName>
</protein>
<reference evidence="1 2" key="1">
    <citation type="journal article" date="2019" name="Genome Biol. Evol.">
        <title>Insights into the evolution of the New World diploid cottons (Gossypium, subgenus Houzingenia) based on genome sequencing.</title>
        <authorList>
            <person name="Grover C.E."/>
            <person name="Arick M.A. 2nd"/>
            <person name="Thrash A."/>
            <person name="Conover J.L."/>
            <person name="Sanders W.S."/>
            <person name="Peterson D.G."/>
            <person name="Frelichowski J.E."/>
            <person name="Scheffler J.A."/>
            <person name="Scheffler B.E."/>
            <person name="Wendel J.F."/>
        </authorList>
    </citation>
    <scope>NUCLEOTIDE SEQUENCE [LARGE SCALE GENOMIC DNA]</scope>
    <source>
        <strain evidence="1">5</strain>
        <tissue evidence="1">Leaf</tissue>
    </source>
</reference>
<evidence type="ECO:0000313" key="2">
    <source>
        <dbReference type="Proteomes" id="UP000593579"/>
    </source>
</evidence>
<dbReference type="EMBL" id="JABEZY010000008">
    <property type="protein sequence ID" value="MBA0743917.1"/>
    <property type="molecule type" value="Genomic_DNA"/>
</dbReference>
<gene>
    <name evidence="1" type="ORF">Gogos_006567</name>
</gene>
<proteinExistence type="predicted"/>
<comment type="caution">
    <text evidence="1">The sequence shown here is derived from an EMBL/GenBank/DDBJ whole genome shotgun (WGS) entry which is preliminary data.</text>
</comment>
<organism evidence="1 2">
    <name type="scientific">Gossypium gossypioides</name>
    <name type="common">Mexican cotton</name>
    <name type="synonym">Selera gossypioides</name>
    <dbReference type="NCBI Taxonomy" id="34282"/>
    <lineage>
        <taxon>Eukaryota</taxon>
        <taxon>Viridiplantae</taxon>
        <taxon>Streptophyta</taxon>
        <taxon>Embryophyta</taxon>
        <taxon>Tracheophyta</taxon>
        <taxon>Spermatophyta</taxon>
        <taxon>Magnoliopsida</taxon>
        <taxon>eudicotyledons</taxon>
        <taxon>Gunneridae</taxon>
        <taxon>Pentapetalae</taxon>
        <taxon>rosids</taxon>
        <taxon>malvids</taxon>
        <taxon>Malvales</taxon>
        <taxon>Malvaceae</taxon>
        <taxon>Malvoideae</taxon>
        <taxon>Gossypium</taxon>
    </lineage>
</organism>